<feature type="binding site" evidence="11">
    <location>
        <position position="190"/>
    </location>
    <ligand>
        <name>pyridoxal 5'-phosphate</name>
        <dbReference type="ChEBI" id="CHEBI:597326"/>
    </ligand>
</feature>
<comment type="caution">
    <text evidence="11">Lacks conserved residue(s) required for the propagation of feature annotation.</text>
</comment>
<dbReference type="RefSeq" id="WP_049725317.1">
    <property type="nucleotide sequence ID" value="NZ_CP012154.1"/>
</dbReference>
<feature type="binding site" evidence="11">
    <location>
        <position position="41"/>
    </location>
    <ligand>
        <name>L-glutamate</name>
        <dbReference type="ChEBI" id="CHEBI:29985"/>
    </ligand>
</feature>
<dbReference type="PIRSF" id="PIRSF000525">
    <property type="entry name" value="SerC"/>
    <property type="match status" value="1"/>
</dbReference>
<dbReference type="Pfam" id="PF00266">
    <property type="entry name" value="Aminotran_5"/>
    <property type="match status" value="1"/>
</dbReference>
<dbReference type="SUPFAM" id="SSF53383">
    <property type="entry name" value="PLP-dependent transferases"/>
    <property type="match status" value="1"/>
</dbReference>
<dbReference type="InterPro" id="IPR000192">
    <property type="entry name" value="Aminotrans_V_dom"/>
</dbReference>
<name>A0A0K0XVQ3_9GAMM</name>
<evidence type="ECO:0000256" key="8">
    <source>
        <dbReference type="ARBA" id="ARBA00023299"/>
    </source>
</evidence>
<dbReference type="FunFam" id="3.90.1150.10:FF:000006">
    <property type="entry name" value="Phosphoserine aminotransferase"/>
    <property type="match status" value="1"/>
</dbReference>
<dbReference type="GO" id="GO:0005737">
    <property type="term" value="C:cytoplasm"/>
    <property type="evidence" value="ECO:0007669"/>
    <property type="project" value="UniProtKB-SubCell"/>
</dbReference>
<comment type="subcellular location">
    <subcellularLocation>
        <location evidence="11">Cytoplasm</location>
    </subcellularLocation>
</comment>
<dbReference type="STRING" id="1579979.WM2015_1323"/>
<dbReference type="NCBIfam" id="NF003764">
    <property type="entry name" value="PRK05355.1"/>
    <property type="match status" value="1"/>
</dbReference>
<evidence type="ECO:0000256" key="1">
    <source>
        <dbReference type="ARBA" id="ARBA00005099"/>
    </source>
</evidence>
<evidence type="ECO:0000256" key="3">
    <source>
        <dbReference type="ARBA" id="ARBA00022576"/>
    </source>
</evidence>
<dbReference type="EMBL" id="CP012154">
    <property type="protein sequence ID" value="AKS41696.1"/>
    <property type="molecule type" value="Genomic_DNA"/>
</dbReference>
<feature type="binding site" evidence="11">
    <location>
        <position position="148"/>
    </location>
    <ligand>
        <name>pyridoxal 5'-phosphate</name>
        <dbReference type="ChEBI" id="CHEBI:597326"/>
    </ligand>
</feature>
<comment type="catalytic activity">
    <reaction evidence="10 11">
        <text>O-phospho-L-serine + 2-oxoglutarate = 3-phosphooxypyruvate + L-glutamate</text>
        <dbReference type="Rhea" id="RHEA:14329"/>
        <dbReference type="ChEBI" id="CHEBI:16810"/>
        <dbReference type="ChEBI" id="CHEBI:18110"/>
        <dbReference type="ChEBI" id="CHEBI:29985"/>
        <dbReference type="ChEBI" id="CHEBI:57524"/>
        <dbReference type="EC" id="2.6.1.52"/>
    </reaction>
</comment>
<keyword evidence="8 11" id="KW-0718">Serine biosynthesis</keyword>
<evidence type="ECO:0000256" key="5">
    <source>
        <dbReference type="ARBA" id="ARBA00022679"/>
    </source>
</evidence>
<dbReference type="InterPro" id="IPR015424">
    <property type="entry name" value="PyrdxlP-dep_Trfase"/>
</dbReference>
<feature type="binding site" evidence="11">
    <location>
        <position position="167"/>
    </location>
    <ligand>
        <name>pyridoxal 5'-phosphate</name>
        <dbReference type="ChEBI" id="CHEBI:597326"/>
    </ligand>
</feature>
<dbReference type="GO" id="GO:0030170">
    <property type="term" value="F:pyridoxal phosphate binding"/>
    <property type="evidence" value="ECO:0007669"/>
    <property type="project" value="UniProtKB-UniRule"/>
</dbReference>
<keyword evidence="6 11" id="KW-0663">Pyridoxal phosphate</keyword>
<keyword evidence="4 11" id="KW-0028">Amino-acid biosynthesis</keyword>
<dbReference type="GO" id="GO:0008615">
    <property type="term" value="P:pyridoxine biosynthetic process"/>
    <property type="evidence" value="ECO:0007669"/>
    <property type="project" value="UniProtKB-UniRule"/>
</dbReference>
<evidence type="ECO:0000256" key="4">
    <source>
        <dbReference type="ARBA" id="ARBA00022605"/>
    </source>
</evidence>
<dbReference type="HAMAP" id="MF_00160">
    <property type="entry name" value="SerC_aminotrans_5"/>
    <property type="match status" value="1"/>
</dbReference>
<keyword evidence="3 11" id="KW-0032">Aminotransferase</keyword>
<accession>A0A0K0XVQ3</accession>
<dbReference type="Proteomes" id="UP000066624">
    <property type="component" value="Chromosome"/>
</dbReference>
<dbReference type="Gene3D" id="3.40.640.10">
    <property type="entry name" value="Type I PLP-dependent aspartate aminotransferase-like (Major domain)"/>
    <property type="match status" value="1"/>
</dbReference>
<reference evidence="13" key="1">
    <citation type="submission" date="2015-07" db="EMBL/GenBank/DDBJ databases">
        <authorList>
            <person name="Kim K.M."/>
        </authorList>
    </citation>
    <scope>NUCLEOTIDE SEQUENCE [LARGE SCALE GENOMIC DNA]</scope>
    <source>
        <strain evidence="13">KCTC 42284</strain>
    </source>
</reference>
<gene>
    <name evidence="11" type="primary">serC</name>
    <name evidence="12" type="ORF">WM2015_1323</name>
</gene>
<dbReference type="PATRIC" id="fig|1579979.3.peg.1357"/>
<dbReference type="GO" id="GO:0004648">
    <property type="term" value="F:O-phospho-L-serine:2-oxoglutarate aminotransferase activity"/>
    <property type="evidence" value="ECO:0007669"/>
    <property type="project" value="UniProtKB-UniRule"/>
</dbReference>
<dbReference type="UniPathway" id="UPA00135">
    <property type="reaction ID" value="UER00197"/>
</dbReference>
<feature type="binding site" evidence="11">
    <location>
        <begin position="232"/>
        <end position="233"/>
    </location>
    <ligand>
        <name>pyridoxal 5'-phosphate</name>
        <dbReference type="ChEBI" id="CHEBI:597326"/>
    </ligand>
</feature>
<comment type="subunit">
    <text evidence="11">Homodimer.</text>
</comment>
<dbReference type="InterPro" id="IPR022278">
    <property type="entry name" value="Pser_aminoTfrase"/>
</dbReference>
<keyword evidence="11" id="KW-0963">Cytoplasm</keyword>
<dbReference type="InterPro" id="IPR015421">
    <property type="entry name" value="PyrdxlP-dep_Trfase_major"/>
</dbReference>
<dbReference type="OrthoDB" id="9809412at2"/>
<dbReference type="Gene3D" id="3.90.1150.10">
    <property type="entry name" value="Aspartate Aminotransferase, domain 1"/>
    <property type="match status" value="1"/>
</dbReference>
<sequence length="356" mass="39120">MKRHNFSAGPAMLPVEVRQRLAEALAPSADGSPSIAEVSHRGPRFAALAEELEHRLRALMGLGDSHALLLLQGGANLQFAWLPMNLAVGRTPAYLISGHWGLKALAEARRLGPAEVVGSSERDGFRDVPEVGHLPEHCAYLHYTGNETIHGVQFEQPPTVAVPLAADLSSEFLSRPYPYADLAFAYAGAQKNLGIAGLTVVSIRRDLLARIPDGLPRYLDYRSWVESDSMYNTPVTLSWYVALEVCRWIEESRGGLTALAERNRLRAERLYRCIDESGFWSNPVAPQARSVMNVPFFPASEDHVGRFLEAAEAAGLMGLKGHRALGGLRASLYNALDDDSVETLIDFLGDYERRFG</sequence>
<feature type="binding site" evidence="11">
    <location>
        <position position="100"/>
    </location>
    <ligand>
        <name>pyridoxal 5'-phosphate</name>
        <dbReference type="ChEBI" id="CHEBI:597326"/>
    </ligand>
</feature>
<dbReference type="UniPathway" id="UPA00244">
    <property type="reaction ID" value="UER00311"/>
</dbReference>
<dbReference type="AlphaFoldDB" id="A0A0K0XVQ3"/>
<keyword evidence="13" id="KW-1185">Reference proteome</keyword>
<keyword evidence="7 11" id="KW-0664">Pyridoxine biosynthesis</keyword>
<keyword evidence="5 11" id="KW-0808">Transferase</keyword>
<comment type="function">
    <text evidence="11">Catalyzes the reversible conversion of 3-phosphohydroxypyruvate to phosphoserine and of 3-hydroxy-2-oxo-4-phosphonooxybutanoate to phosphohydroxythreonine.</text>
</comment>
<proteinExistence type="inferred from homology"/>
<comment type="cofactor">
    <cofactor evidence="11">
        <name>pyridoxal 5'-phosphate</name>
        <dbReference type="ChEBI" id="CHEBI:597326"/>
    </cofactor>
    <text evidence="11">Binds 1 pyridoxal phosphate per subunit.</text>
</comment>
<feature type="modified residue" description="N6-(pyridoxal phosphate)lysine" evidence="11">
    <location>
        <position position="191"/>
    </location>
</feature>
<comment type="similarity">
    <text evidence="2 11">Belongs to the class-V pyridoxal-phosphate-dependent aminotransferase family. SerC subfamily.</text>
</comment>
<comment type="pathway">
    <text evidence="11">Cofactor biosynthesis; pyridoxine 5'-phosphate biosynthesis; pyridoxine 5'-phosphate from D-erythrose 4-phosphate: step 3/5.</text>
</comment>
<evidence type="ECO:0000313" key="13">
    <source>
        <dbReference type="Proteomes" id="UP000066624"/>
    </source>
</evidence>
<evidence type="ECO:0000313" key="12">
    <source>
        <dbReference type="EMBL" id="AKS41696.1"/>
    </source>
</evidence>
<dbReference type="InterPro" id="IPR015422">
    <property type="entry name" value="PyrdxlP-dep_Trfase_small"/>
</dbReference>
<organism evidence="12 13">
    <name type="scientific">Wenzhouxiangella marina</name>
    <dbReference type="NCBI Taxonomy" id="1579979"/>
    <lineage>
        <taxon>Bacteria</taxon>
        <taxon>Pseudomonadati</taxon>
        <taxon>Pseudomonadota</taxon>
        <taxon>Gammaproteobacteria</taxon>
        <taxon>Chromatiales</taxon>
        <taxon>Wenzhouxiangellaceae</taxon>
        <taxon>Wenzhouxiangella</taxon>
    </lineage>
</organism>
<evidence type="ECO:0000256" key="6">
    <source>
        <dbReference type="ARBA" id="ARBA00022898"/>
    </source>
</evidence>
<comment type="catalytic activity">
    <reaction evidence="9 11">
        <text>4-(phosphooxy)-L-threonine + 2-oxoglutarate = (R)-3-hydroxy-2-oxo-4-phosphooxybutanoate + L-glutamate</text>
        <dbReference type="Rhea" id="RHEA:16573"/>
        <dbReference type="ChEBI" id="CHEBI:16810"/>
        <dbReference type="ChEBI" id="CHEBI:29985"/>
        <dbReference type="ChEBI" id="CHEBI:58452"/>
        <dbReference type="ChEBI" id="CHEBI:58538"/>
        <dbReference type="EC" id="2.6.1.52"/>
    </reaction>
</comment>
<evidence type="ECO:0000256" key="7">
    <source>
        <dbReference type="ARBA" id="ARBA00023096"/>
    </source>
</evidence>
<comment type="pathway">
    <text evidence="1 11">Amino-acid biosynthesis; L-serine biosynthesis; L-serine from 3-phospho-D-glycerate: step 2/3.</text>
</comment>
<dbReference type="GO" id="GO:0006564">
    <property type="term" value="P:L-serine biosynthetic process"/>
    <property type="evidence" value="ECO:0007669"/>
    <property type="project" value="UniProtKB-UniRule"/>
</dbReference>
<dbReference type="PANTHER" id="PTHR43247">
    <property type="entry name" value="PHOSPHOSERINE AMINOTRANSFERASE"/>
    <property type="match status" value="1"/>
</dbReference>
<evidence type="ECO:0000256" key="9">
    <source>
        <dbReference type="ARBA" id="ARBA00047630"/>
    </source>
</evidence>
<dbReference type="PANTHER" id="PTHR43247:SF1">
    <property type="entry name" value="PHOSPHOSERINE AMINOTRANSFERASE"/>
    <property type="match status" value="1"/>
</dbReference>
<dbReference type="KEGG" id="wma:WM2015_1323"/>
<protein>
    <recommendedName>
        <fullName evidence="11">Phosphoserine aminotransferase</fullName>
        <ecNumber evidence="11">2.6.1.52</ecNumber>
    </recommendedName>
    <alternativeName>
        <fullName evidence="11">Phosphohydroxythreonine aminotransferase</fullName>
        <shortName evidence="11">PSAT</shortName>
    </alternativeName>
</protein>
<evidence type="ECO:0000256" key="2">
    <source>
        <dbReference type="ARBA" id="ARBA00006904"/>
    </source>
</evidence>
<evidence type="ECO:0000256" key="11">
    <source>
        <dbReference type="HAMAP-Rule" id="MF_00160"/>
    </source>
</evidence>
<dbReference type="EC" id="2.6.1.52" evidence="11"/>
<evidence type="ECO:0000256" key="10">
    <source>
        <dbReference type="ARBA" id="ARBA00049007"/>
    </source>
</evidence>